<comment type="caution">
    <text evidence="2">The sequence shown here is derived from an EMBL/GenBank/DDBJ whole genome shotgun (WGS) entry which is preliminary data.</text>
</comment>
<feature type="transmembrane region" description="Helical" evidence="1">
    <location>
        <begin position="154"/>
        <end position="174"/>
    </location>
</feature>
<feature type="transmembrane region" description="Helical" evidence="1">
    <location>
        <begin position="181"/>
        <end position="196"/>
    </location>
</feature>
<dbReference type="GeneID" id="82525399"/>
<dbReference type="PANTHER" id="PTHR37422">
    <property type="entry name" value="TEICHURONIC ACID BIOSYNTHESIS PROTEIN TUAE"/>
    <property type="match status" value="1"/>
</dbReference>
<feature type="transmembrane region" description="Helical" evidence="1">
    <location>
        <begin position="353"/>
        <end position="385"/>
    </location>
</feature>
<proteinExistence type="predicted"/>
<feature type="transmembrane region" description="Helical" evidence="1">
    <location>
        <begin position="224"/>
        <end position="244"/>
    </location>
</feature>
<gene>
    <name evidence="2" type="ORF">C5O23_03410</name>
</gene>
<organism evidence="2 3">
    <name type="scientific">Duncaniella muris</name>
    <dbReference type="NCBI Taxonomy" id="2094150"/>
    <lineage>
        <taxon>Bacteria</taxon>
        <taxon>Pseudomonadati</taxon>
        <taxon>Bacteroidota</taxon>
        <taxon>Bacteroidia</taxon>
        <taxon>Bacteroidales</taxon>
        <taxon>Muribaculaceae</taxon>
        <taxon>Duncaniella</taxon>
    </lineage>
</organism>
<keyword evidence="1" id="KW-0472">Membrane</keyword>
<dbReference type="RefSeq" id="WP_107031558.1">
    <property type="nucleotide sequence ID" value="NZ_CAOLYA010000019.1"/>
</dbReference>
<feature type="transmembrane region" description="Helical" evidence="1">
    <location>
        <begin position="315"/>
        <end position="341"/>
    </location>
</feature>
<feature type="transmembrane region" description="Helical" evidence="1">
    <location>
        <begin position="60"/>
        <end position="78"/>
    </location>
</feature>
<dbReference type="InterPro" id="IPR051533">
    <property type="entry name" value="WaaL-like"/>
</dbReference>
<dbReference type="Proteomes" id="UP000244905">
    <property type="component" value="Unassembled WGS sequence"/>
</dbReference>
<sequence>MKKALFVLTLFSSIGFFNPMQIFSPQLTKLMFYLCICMCALLAVTDGRSLRGIDYPRKSYWLFMLMIAVSTVSATAFHPQSYSVTLMSTLPYFLGYFFFWIMLKLALPERFILKWMFIGCLLAVPVYFINLFSFPNVVFGEEFNLDTSRGMLRVPVFFLEIMAFFLFYGINQLLLGRGRKNLWIMICGVCTLMIFMSVVRQVILYSMVLCILFLLKRSSWTKKLMVVAAGIIVVVYVLPMIPAYNTMLELSGDQLEENEEKENVRIGAWRYYTFENQTNGLTPIIGNGSPSFGNSVWGNVFDDAIEDNGYLYADVAWAGIIYLFGWTGFAALLILILKAVFKRKIPEQEYLTYWFVFIFLCGIGSGVFIYYNSIISIMIGLYLVFGTNEKNSDNNPQLQQPV</sequence>
<name>A0A2V1IL50_9BACT</name>
<evidence type="ECO:0000256" key="1">
    <source>
        <dbReference type="SAM" id="Phobius"/>
    </source>
</evidence>
<feature type="transmembrane region" description="Helical" evidence="1">
    <location>
        <begin position="31"/>
        <end position="48"/>
    </location>
</feature>
<feature type="transmembrane region" description="Helical" evidence="1">
    <location>
        <begin position="115"/>
        <end position="134"/>
    </location>
</feature>
<dbReference type="PANTHER" id="PTHR37422:SF13">
    <property type="entry name" value="LIPOPOLYSACCHARIDE BIOSYNTHESIS PROTEIN PA4999-RELATED"/>
    <property type="match status" value="1"/>
</dbReference>
<dbReference type="EMBL" id="PUEC01000005">
    <property type="protein sequence ID" value="PWB03448.1"/>
    <property type="molecule type" value="Genomic_DNA"/>
</dbReference>
<reference evidence="3" key="1">
    <citation type="submission" date="2018-02" db="EMBL/GenBank/DDBJ databases">
        <authorList>
            <person name="Clavel T."/>
            <person name="Strowig T."/>
        </authorList>
    </citation>
    <scope>NUCLEOTIDE SEQUENCE [LARGE SCALE GENOMIC DNA]</scope>
    <source>
        <strain evidence="3">DSM 103720</strain>
    </source>
</reference>
<evidence type="ECO:0000313" key="2">
    <source>
        <dbReference type="EMBL" id="PWB03448.1"/>
    </source>
</evidence>
<accession>A0A2V1IL50</accession>
<evidence type="ECO:0000313" key="3">
    <source>
        <dbReference type="Proteomes" id="UP000244905"/>
    </source>
</evidence>
<evidence type="ECO:0008006" key="4">
    <source>
        <dbReference type="Google" id="ProtNLM"/>
    </source>
</evidence>
<protein>
    <recommendedName>
        <fullName evidence="4">O-antigen ligase domain-containing protein</fullName>
    </recommendedName>
</protein>
<keyword evidence="1" id="KW-1133">Transmembrane helix</keyword>
<keyword evidence="1" id="KW-0812">Transmembrane</keyword>
<feature type="transmembrane region" description="Helical" evidence="1">
    <location>
        <begin position="84"/>
        <end position="103"/>
    </location>
</feature>
<keyword evidence="3" id="KW-1185">Reference proteome</keyword>
<dbReference type="AlphaFoldDB" id="A0A2V1IL50"/>